<organism evidence="1 2">
    <name type="scientific">Botryobasidium botryosum (strain FD-172 SS1)</name>
    <dbReference type="NCBI Taxonomy" id="930990"/>
    <lineage>
        <taxon>Eukaryota</taxon>
        <taxon>Fungi</taxon>
        <taxon>Dikarya</taxon>
        <taxon>Basidiomycota</taxon>
        <taxon>Agaricomycotina</taxon>
        <taxon>Agaricomycetes</taxon>
        <taxon>Cantharellales</taxon>
        <taxon>Botryobasidiaceae</taxon>
        <taxon>Botryobasidium</taxon>
    </lineage>
</organism>
<dbReference type="AlphaFoldDB" id="A0A067ME90"/>
<dbReference type="HOGENOM" id="CLU_1587130_0_0_1"/>
<sequence>MTNTKGQSPCAVASYLLGQCSVTAWDVPAITPDQHYSGPQSPPYANDCLCSSVAYNLMSACGLCQQAPVLASWPTWSTNCTRHVIPQGRWTMSIPSGTSVPAWAYVTPDSMGGTFSPTIAQGFTCTFGSSLIYPSFDSINFFLGRRSLSRVDVNSYSNLFCPYTHWDGR</sequence>
<dbReference type="STRING" id="930990.A0A067ME90"/>
<gene>
    <name evidence="1" type="ORF">BOTBODRAFT_500253</name>
</gene>
<dbReference type="InParanoid" id="A0A067ME90"/>
<evidence type="ECO:0000313" key="2">
    <source>
        <dbReference type="Proteomes" id="UP000027195"/>
    </source>
</evidence>
<dbReference type="Proteomes" id="UP000027195">
    <property type="component" value="Unassembled WGS sequence"/>
</dbReference>
<name>A0A067ME90_BOTB1</name>
<dbReference type="OrthoDB" id="2576311at2759"/>
<reference evidence="2" key="1">
    <citation type="journal article" date="2014" name="Proc. Natl. Acad. Sci. U.S.A.">
        <title>Extensive sampling of basidiomycete genomes demonstrates inadequacy of the white-rot/brown-rot paradigm for wood decay fungi.</title>
        <authorList>
            <person name="Riley R."/>
            <person name="Salamov A.A."/>
            <person name="Brown D.W."/>
            <person name="Nagy L.G."/>
            <person name="Floudas D."/>
            <person name="Held B.W."/>
            <person name="Levasseur A."/>
            <person name="Lombard V."/>
            <person name="Morin E."/>
            <person name="Otillar R."/>
            <person name="Lindquist E.A."/>
            <person name="Sun H."/>
            <person name="LaButti K.M."/>
            <person name="Schmutz J."/>
            <person name="Jabbour D."/>
            <person name="Luo H."/>
            <person name="Baker S.E."/>
            <person name="Pisabarro A.G."/>
            <person name="Walton J.D."/>
            <person name="Blanchette R.A."/>
            <person name="Henrissat B."/>
            <person name="Martin F."/>
            <person name="Cullen D."/>
            <person name="Hibbett D.S."/>
            <person name="Grigoriev I.V."/>
        </authorList>
    </citation>
    <scope>NUCLEOTIDE SEQUENCE [LARGE SCALE GENOMIC DNA]</scope>
    <source>
        <strain evidence="2">FD-172 SS1</strain>
    </source>
</reference>
<keyword evidence="2" id="KW-1185">Reference proteome</keyword>
<evidence type="ECO:0000313" key="1">
    <source>
        <dbReference type="EMBL" id="KDQ10212.1"/>
    </source>
</evidence>
<proteinExistence type="predicted"/>
<protein>
    <submittedName>
        <fullName evidence="1">Uncharacterized protein</fullName>
    </submittedName>
</protein>
<dbReference type="EMBL" id="KL198070">
    <property type="protein sequence ID" value="KDQ10212.1"/>
    <property type="molecule type" value="Genomic_DNA"/>
</dbReference>
<accession>A0A067ME90</accession>